<sequence>MVLHQRKFSYLLLLVPYSEGASALAGFNRRVLGDRSRHTSSTHGEAANLF</sequence>
<dbReference type="AlphaFoldDB" id="A0A7J7FXF3"/>
<dbReference type="EMBL" id="JACBKZ010000014">
    <property type="protein sequence ID" value="KAF5932979.1"/>
    <property type="molecule type" value="Genomic_DNA"/>
</dbReference>
<name>A0A7J7FXF3_CAMSI</name>
<evidence type="ECO:0000313" key="2">
    <source>
        <dbReference type="Proteomes" id="UP000593564"/>
    </source>
</evidence>
<reference evidence="2" key="1">
    <citation type="journal article" date="2020" name="Nat. Commun.">
        <title>Genome assembly of wild tea tree DASZ reveals pedigree and selection history of tea varieties.</title>
        <authorList>
            <person name="Zhang W."/>
            <person name="Zhang Y."/>
            <person name="Qiu H."/>
            <person name="Guo Y."/>
            <person name="Wan H."/>
            <person name="Zhang X."/>
            <person name="Scossa F."/>
            <person name="Alseekh S."/>
            <person name="Zhang Q."/>
            <person name="Wang P."/>
            <person name="Xu L."/>
            <person name="Schmidt M.H."/>
            <person name="Jia X."/>
            <person name="Li D."/>
            <person name="Zhu A."/>
            <person name="Guo F."/>
            <person name="Chen W."/>
            <person name="Ni D."/>
            <person name="Usadel B."/>
            <person name="Fernie A.R."/>
            <person name="Wen W."/>
        </authorList>
    </citation>
    <scope>NUCLEOTIDE SEQUENCE [LARGE SCALE GENOMIC DNA]</scope>
    <source>
        <strain evidence="2">cv. G240</strain>
    </source>
</reference>
<comment type="caution">
    <text evidence="1">The sequence shown here is derived from an EMBL/GenBank/DDBJ whole genome shotgun (WGS) entry which is preliminary data.</text>
</comment>
<protein>
    <submittedName>
        <fullName evidence="1">Uncharacterized protein</fullName>
    </submittedName>
</protein>
<dbReference type="Proteomes" id="UP000593564">
    <property type="component" value="Unassembled WGS sequence"/>
</dbReference>
<accession>A0A7J7FXF3</accession>
<proteinExistence type="predicted"/>
<reference evidence="1 2" key="2">
    <citation type="submission" date="2020-07" db="EMBL/GenBank/DDBJ databases">
        <title>Genome assembly of wild tea tree DASZ reveals pedigree and selection history of tea varieties.</title>
        <authorList>
            <person name="Zhang W."/>
        </authorList>
    </citation>
    <scope>NUCLEOTIDE SEQUENCE [LARGE SCALE GENOMIC DNA]</scope>
    <source>
        <strain evidence="2">cv. G240</strain>
        <tissue evidence="1">Leaf</tissue>
    </source>
</reference>
<organism evidence="1 2">
    <name type="scientific">Camellia sinensis</name>
    <name type="common">Tea plant</name>
    <name type="synonym">Thea sinensis</name>
    <dbReference type="NCBI Taxonomy" id="4442"/>
    <lineage>
        <taxon>Eukaryota</taxon>
        <taxon>Viridiplantae</taxon>
        <taxon>Streptophyta</taxon>
        <taxon>Embryophyta</taxon>
        <taxon>Tracheophyta</taxon>
        <taxon>Spermatophyta</taxon>
        <taxon>Magnoliopsida</taxon>
        <taxon>eudicotyledons</taxon>
        <taxon>Gunneridae</taxon>
        <taxon>Pentapetalae</taxon>
        <taxon>asterids</taxon>
        <taxon>Ericales</taxon>
        <taxon>Theaceae</taxon>
        <taxon>Camellia</taxon>
    </lineage>
</organism>
<keyword evidence="2" id="KW-1185">Reference proteome</keyword>
<gene>
    <name evidence="1" type="ORF">HYC85_029150</name>
</gene>
<evidence type="ECO:0000313" key="1">
    <source>
        <dbReference type="EMBL" id="KAF5932979.1"/>
    </source>
</evidence>